<dbReference type="PANTHER" id="PTHR43751">
    <property type="entry name" value="SULFATASE"/>
    <property type="match status" value="1"/>
</dbReference>
<proteinExistence type="predicted"/>
<dbReference type="SUPFAM" id="SSF53649">
    <property type="entry name" value="Alkaline phosphatase-like"/>
    <property type="match status" value="1"/>
</dbReference>
<evidence type="ECO:0000256" key="1">
    <source>
        <dbReference type="SAM" id="Phobius"/>
    </source>
</evidence>
<protein>
    <recommendedName>
        <fullName evidence="2">Sulfatase N-terminal domain-containing protein</fullName>
    </recommendedName>
</protein>
<dbReference type="EMBL" id="AP019368">
    <property type="protein sequence ID" value="BBH51802.1"/>
    <property type="molecule type" value="Genomic_DNA"/>
</dbReference>
<feature type="domain" description="Sulfatase N-terminal" evidence="2">
    <location>
        <begin position="386"/>
        <end position="680"/>
    </location>
</feature>
<dbReference type="InterPro" id="IPR052701">
    <property type="entry name" value="GAG_Ulvan_Degrading_Sulfatases"/>
</dbReference>
<dbReference type="KEGG" id="sbf:JCM31447_02220"/>
<dbReference type="PANTHER" id="PTHR43751:SF3">
    <property type="entry name" value="SULFATASE N-TERMINAL DOMAIN-CONTAINING PROTEIN"/>
    <property type="match status" value="1"/>
</dbReference>
<keyword evidence="1" id="KW-0472">Membrane</keyword>
<organism evidence="3 4">
    <name type="scientific">Fluviispira sanaruensis</name>
    <dbReference type="NCBI Taxonomy" id="2493639"/>
    <lineage>
        <taxon>Bacteria</taxon>
        <taxon>Pseudomonadati</taxon>
        <taxon>Bdellovibrionota</taxon>
        <taxon>Oligoflexia</taxon>
        <taxon>Silvanigrellales</taxon>
        <taxon>Silvanigrellaceae</taxon>
        <taxon>Fluviispira</taxon>
    </lineage>
</organism>
<keyword evidence="4" id="KW-1185">Reference proteome</keyword>
<reference evidence="3 4" key="1">
    <citation type="submission" date="2018-12" db="EMBL/GenBank/DDBJ databases">
        <title>Rubrispira sanarue gen. nov., sp., nov., a member of the order Silvanigrellales, isolated from a brackish lake in Hamamatsu Japan.</title>
        <authorList>
            <person name="Maejima Y."/>
            <person name="Iino T."/>
            <person name="Muraguchi Y."/>
            <person name="Fukuda K."/>
            <person name="Nojiri H."/>
            <person name="Ohkuma M."/>
            <person name="Moriuchi R."/>
            <person name="Dohra H."/>
            <person name="Kimbara K."/>
            <person name="Shintani M."/>
        </authorList>
    </citation>
    <scope>NUCLEOTIDE SEQUENCE [LARGE SCALE GENOMIC DNA]</scope>
    <source>
        <strain evidence="3 4">RF1110005</strain>
    </source>
</reference>
<dbReference type="InterPro" id="IPR000917">
    <property type="entry name" value="Sulfatase_N"/>
</dbReference>
<dbReference type="Gene3D" id="3.40.720.10">
    <property type="entry name" value="Alkaline Phosphatase, subunit A"/>
    <property type="match status" value="1"/>
</dbReference>
<dbReference type="OrthoDB" id="9795675at2"/>
<dbReference type="Pfam" id="PF00884">
    <property type="entry name" value="Sulfatase"/>
    <property type="match status" value="1"/>
</dbReference>
<gene>
    <name evidence="3" type="ORF">JCM31447_02220</name>
</gene>
<evidence type="ECO:0000259" key="2">
    <source>
        <dbReference type="Pfam" id="PF00884"/>
    </source>
</evidence>
<name>A0A4P2VSK5_FLUSA</name>
<dbReference type="RefSeq" id="WP_130605687.1">
    <property type="nucleotide sequence ID" value="NZ_AP019368.1"/>
</dbReference>
<dbReference type="AlphaFoldDB" id="A0A4P2VSK5"/>
<feature type="transmembrane region" description="Helical" evidence="1">
    <location>
        <begin position="98"/>
        <end position="123"/>
    </location>
</feature>
<accession>A0A4P2VSK5</accession>
<dbReference type="Proteomes" id="UP000291236">
    <property type="component" value="Chromosome"/>
</dbReference>
<keyword evidence="1" id="KW-0812">Transmembrane</keyword>
<sequence length="964" mass="110167">MKKLKRQYIRIILRPLKALRLSLTYFYGRIALSFALRGIKVPGLDKIKKRMPQSALGAYERRVLIYEIKGERYSFRKGPLWLRIVYETLSYFLSRNRFWILILLKTTVAFLIIAIPILIFILIRGVLPVPERVPYVSINTKLNETSQIRTDWLYTEAPFNDEDLKTPFNYIDPDNARGVVITPVIEPGAPAGLIHFGIGYYPMKLNLLRGFLVSNQAPLVVTRKRNIKIEVEDGNKIRIQYYLFPQKNKAQAQCKIQIKDQNGNIIASTIETTTTQLKTRVANSISAAWNERFLPNTIPNYGKIGEFIINVKTPPQKLVAHVSNLSEEQEKEITSNNSFSENILKQFNINQPQKTGVDLTNDSCIFALGDFSLERTVVSPPKRRGIIFILIDTLRAETAYDSKLMPNLNDFAKTQSIKFLEHRAQGNMTVPSILPLMTSHYSREIGSVAFTYAADQKMKKNFYDKKYPMLATSMQNLGYRVGAIGWLSLFTEAMEGGVDLGFHNAIVSETPEYEARQITEQMGTWLENYGDAPFFLYLHYNTTHGPYKPPLEDIDLKKFLSKPFGLNQKRQLYNGAARYWDTEFVYIVQKLKDLGIYDQVDIIVTSDHGAQLDRQPWNYFQGVPQNIDGGYADKGNSLFDEEVRVPLIIKLADNFKGIGETVSIPTAHVDMLPTLHSLAGGSDISKQLRGFDFSHAIQMNSKLTFQDILQERKSIYFDGHKYAGILYWGGEFKDKPMKYMRQLTPDRVKLYLTHNPWSQVINWYQPEIFSSVNFNTHTEDILANVQNNKLKELRSAYYQNSPSDKVIRFIAKYNGHFTMSLKLKHKEKNNLAKISLIPEGVKYTEKKMSDTVQYDFNGKINPDESIWINLGDSTIEDIKLKENVTPVICPNGNKIAAEYLVDSLQNNICSFFAPPDGIIERNYSIEDQVIVIQKSLSNEQVEQIEGTGGGAALQNALREWGYAK</sequence>
<evidence type="ECO:0000313" key="3">
    <source>
        <dbReference type="EMBL" id="BBH51802.1"/>
    </source>
</evidence>
<evidence type="ECO:0000313" key="4">
    <source>
        <dbReference type="Proteomes" id="UP000291236"/>
    </source>
</evidence>
<keyword evidence="1" id="KW-1133">Transmembrane helix</keyword>
<dbReference type="InterPro" id="IPR017850">
    <property type="entry name" value="Alkaline_phosphatase_core_sf"/>
</dbReference>